<evidence type="ECO:0000256" key="1">
    <source>
        <dbReference type="SAM" id="MobiDB-lite"/>
    </source>
</evidence>
<feature type="non-terminal residue" evidence="3">
    <location>
        <position position="1"/>
    </location>
</feature>
<gene>
    <name evidence="3" type="ORF">EI555_004124</name>
</gene>
<evidence type="ECO:0000313" key="3">
    <source>
        <dbReference type="EMBL" id="TKC35477.1"/>
    </source>
</evidence>
<comment type="caution">
    <text evidence="3">The sequence shown here is derived from an EMBL/GenBank/DDBJ whole genome shotgun (WGS) entry which is preliminary data.</text>
</comment>
<evidence type="ECO:0000259" key="2">
    <source>
        <dbReference type="Pfam" id="PF15470"/>
    </source>
</evidence>
<feature type="compositionally biased region" description="Acidic residues" evidence="1">
    <location>
        <begin position="102"/>
        <end position="120"/>
    </location>
</feature>
<dbReference type="AlphaFoldDB" id="A0A4U1EI37"/>
<name>A0A4U1EI37_MONMO</name>
<accession>A0A4U1EI37</accession>
<dbReference type="PANTHER" id="PTHR37878:SF1">
    <property type="entry name" value="DUF4637 DOMAIN-CONTAINING PROTEIN"/>
    <property type="match status" value="1"/>
</dbReference>
<reference evidence="4" key="1">
    <citation type="journal article" date="2019" name="IScience">
        <title>Narwhal Genome Reveals Long-Term Low Genetic Diversity despite Current Large Abundance Size.</title>
        <authorList>
            <person name="Westbury M.V."/>
            <person name="Petersen B."/>
            <person name="Garde E."/>
            <person name="Heide-Jorgensen M.P."/>
            <person name="Lorenzen E.D."/>
        </authorList>
    </citation>
    <scope>NUCLEOTIDE SEQUENCE [LARGE SCALE GENOMIC DNA]</scope>
</reference>
<feature type="compositionally biased region" description="Acidic residues" evidence="1">
    <location>
        <begin position="128"/>
        <end position="137"/>
    </location>
</feature>
<dbReference type="Proteomes" id="UP000308365">
    <property type="component" value="Unassembled WGS sequence"/>
</dbReference>
<feature type="region of interest" description="Disordered" evidence="1">
    <location>
        <begin position="72"/>
        <end position="150"/>
    </location>
</feature>
<dbReference type="InterPro" id="IPR029174">
    <property type="entry name" value="DUF4637"/>
</dbReference>
<organism evidence="3 4">
    <name type="scientific">Monodon monoceros</name>
    <name type="common">Narwhal</name>
    <name type="synonym">Ceratodon monodon</name>
    <dbReference type="NCBI Taxonomy" id="40151"/>
    <lineage>
        <taxon>Eukaryota</taxon>
        <taxon>Metazoa</taxon>
        <taxon>Chordata</taxon>
        <taxon>Craniata</taxon>
        <taxon>Vertebrata</taxon>
        <taxon>Euteleostomi</taxon>
        <taxon>Mammalia</taxon>
        <taxon>Eutheria</taxon>
        <taxon>Laurasiatheria</taxon>
        <taxon>Artiodactyla</taxon>
        <taxon>Whippomorpha</taxon>
        <taxon>Cetacea</taxon>
        <taxon>Odontoceti</taxon>
        <taxon>Monodontidae</taxon>
        <taxon>Monodon</taxon>
    </lineage>
</organism>
<feature type="domain" description="DUF4637" evidence="2">
    <location>
        <begin position="198"/>
        <end position="240"/>
    </location>
</feature>
<protein>
    <recommendedName>
        <fullName evidence="2">DUF4637 domain-containing protein</fullName>
    </recommendedName>
</protein>
<dbReference type="PANTHER" id="PTHR37878">
    <property type="entry name" value="HYPOTHETICAL PROTEIN LOC689039"/>
    <property type="match status" value="1"/>
</dbReference>
<evidence type="ECO:0000313" key="4">
    <source>
        <dbReference type="Proteomes" id="UP000308365"/>
    </source>
</evidence>
<feature type="compositionally biased region" description="Basic and acidic residues" evidence="1">
    <location>
        <begin position="88"/>
        <end position="101"/>
    </location>
</feature>
<dbReference type="EMBL" id="RWIC01001520">
    <property type="protein sequence ID" value="TKC35477.1"/>
    <property type="molecule type" value="Genomic_DNA"/>
</dbReference>
<sequence length="258" mass="28102">EMPEGRDPIAPLQAWMEDHIMFPYQTGISLTPATVSHQTETLQIWDFTPCPLLLGAKAMCWKSVGWGARSSFPDQAASRAHGVKTPLWKKELEQPGTREAEAEAEAEAAEGAPEEDEERPLEERAAEGEAEGGEAEGGEGRERGSVSYNPLSQESSSLQVALLRRADSSFWGWFGPLALLGGLAPPANRKRIPPEEPCVLEARRRRLRGGACARCEILFCKKCRNLHSPQSYVAHCLLEHPDLREARASGGAGAAVGH</sequence>
<proteinExistence type="predicted"/>
<dbReference type="Pfam" id="PF15470">
    <property type="entry name" value="DUF4637"/>
    <property type="match status" value="1"/>
</dbReference>